<evidence type="ECO:0000313" key="1">
    <source>
        <dbReference type="EMBL" id="MBA8777676.1"/>
    </source>
</evidence>
<proteinExistence type="predicted"/>
<evidence type="ECO:0000313" key="2">
    <source>
        <dbReference type="Proteomes" id="UP000524893"/>
    </source>
</evidence>
<reference evidence="1 2" key="1">
    <citation type="journal article" date="2020" name="Access Microbiol">
        <title>Isolation and genome sequencing of Staphylococcus schleiferi subspecies coagulans from Antarctic seals.</title>
        <authorList>
            <person name="Foster G."/>
            <person name="Robb A."/>
            <person name="Paterson G.K."/>
        </authorList>
    </citation>
    <scope>NUCLEOTIDE SEQUENCE [LARGE SCALE GENOMIC DNA]</scope>
    <source>
        <strain evidence="1 2">M615/02/4</strain>
    </source>
</reference>
<dbReference type="Proteomes" id="UP000524893">
    <property type="component" value="Unassembled WGS sequence"/>
</dbReference>
<dbReference type="RefSeq" id="WP_182281424.1">
    <property type="nucleotide sequence ID" value="NZ_JABTCN010000088.1"/>
</dbReference>
<accession>A0A9X0PH32</accession>
<protein>
    <submittedName>
        <fullName evidence="1">Uncharacterized protein</fullName>
    </submittedName>
</protein>
<organism evidence="1 2">
    <name type="scientific">Staphylococcus coagulans</name>
    <dbReference type="NCBI Taxonomy" id="74706"/>
    <lineage>
        <taxon>Bacteria</taxon>
        <taxon>Bacillati</taxon>
        <taxon>Bacillota</taxon>
        <taxon>Bacilli</taxon>
        <taxon>Bacillales</taxon>
        <taxon>Staphylococcaceae</taxon>
        <taxon>Staphylococcus</taxon>
    </lineage>
</organism>
<dbReference type="AlphaFoldDB" id="A0A9X0PH32"/>
<dbReference type="EMBL" id="JABTCN010000088">
    <property type="protein sequence ID" value="MBA8777676.1"/>
    <property type="molecule type" value="Genomic_DNA"/>
</dbReference>
<gene>
    <name evidence="1" type="ORF">HR081_12450</name>
</gene>
<name>A0A9X0PH32_9STAP</name>
<comment type="caution">
    <text evidence="1">The sequence shown here is derived from an EMBL/GenBank/DDBJ whole genome shotgun (WGS) entry which is preliminary data.</text>
</comment>
<sequence length="69" mass="7755">MNKLQVIKIALLIVILAEEIRNAGKNSVLSTLYKKLTVYDINDKPIVVVDKTKTPITVDEKYKVSLTPN</sequence>